<feature type="domain" description="HTH tetR-type" evidence="3">
    <location>
        <begin position="9"/>
        <end position="69"/>
    </location>
</feature>
<dbReference type="STRING" id="180332.GCA_000797495_02060"/>
<dbReference type="InterPro" id="IPR050624">
    <property type="entry name" value="HTH-type_Tx_Regulator"/>
</dbReference>
<gene>
    <name evidence="4" type="ORF">DSM106044_04975</name>
</gene>
<comment type="caution">
    <text evidence="4">The sequence shown here is derived from an EMBL/GenBank/DDBJ whole genome shotgun (WGS) entry which is preliminary data.</text>
</comment>
<dbReference type="SUPFAM" id="SSF46689">
    <property type="entry name" value="Homeodomain-like"/>
    <property type="match status" value="1"/>
</dbReference>
<dbReference type="Pfam" id="PF00440">
    <property type="entry name" value="TetR_N"/>
    <property type="match status" value="1"/>
</dbReference>
<dbReference type="AlphaFoldDB" id="A0A4U8Q1P1"/>
<dbReference type="Gene3D" id="1.10.357.10">
    <property type="entry name" value="Tetracycline Repressor, domain 2"/>
    <property type="match status" value="1"/>
</dbReference>
<organism evidence="4 5">
    <name type="scientific">Robinsoniella peoriensis</name>
    <dbReference type="NCBI Taxonomy" id="180332"/>
    <lineage>
        <taxon>Bacteria</taxon>
        <taxon>Bacillati</taxon>
        <taxon>Bacillota</taxon>
        <taxon>Clostridia</taxon>
        <taxon>Lachnospirales</taxon>
        <taxon>Lachnospiraceae</taxon>
        <taxon>Robinsoniella</taxon>
    </lineage>
</organism>
<feature type="DNA-binding region" description="H-T-H motif" evidence="2">
    <location>
        <begin position="32"/>
        <end position="51"/>
    </location>
</feature>
<dbReference type="Proteomes" id="UP000306509">
    <property type="component" value="Unassembled WGS sequence"/>
</dbReference>
<keyword evidence="5" id="KW-1185">Reference proteome</keyword>
<evidence type="ECO:0000256" key="2">
    <source>
        <dbReference type="PROSITE-ProRule" id="PRU00335"/>
    </source>
</evidence>
<evidence type="ECO:0000256" key="1">
    <source>
        <dbReference type="ARBA" id="ARBA00023125"/>
    </source>
</evidence>
<protein>
    <submittedName>
        <fullName evidence="4">Bacterial regulatory protein, tetR family</fullName>
    </submittedName>
</protein>
<keyword evidence="1 2" id="KW-0238">DNA-binding</keyword>
<proteinExistence type="predicted"/>
<name>A0A4U8Q1P1_9FIRM</name>
<dbReference type="PANTHER" id="PTHR43479:SF11">
    <property type="entry name" value="ACREF_ENVCD OPERON REPRESSOR-RELATED"/>
    <property type="match status" value="1"/>
</dbReference>
<evidence type="ECO:0000313" key="4">
    <source>
        <dbReference type="EMBL" id="TLC98198.1"/>
    </source>
</evidence>
<dbReference type="PANTHER" id="PTHR43479">
    <property type="entry name" value="ACREF/ENVCD OPERON REPRESSOR-RELATED"/>
    <property type="match status" value="1"/>
</dbReference>
<reference evidence="4 5" key="1">
    <citation type="journal article" date="2019" name="Anaerobe">
        <title>Detection of Robinsoniella peoriensis in multiple bone samples of a trauma patient.</title>
        <authorList>
            <person name="Schrottner P."/>
            <person name="Hartwich K."/>
            <person name="Bunk B."/>
            <person name="Schober I."/>
            <person name="Helbig S."/>
            <person name="Rudolph W.W."/>
            <person name="Gunzer F."/>
        </authorList>
    </citation>
    <scope>NUCLEOTIDE SEQUENCE [LARGE SCALE GENOMIC DNA]</scope>
    <source>
        <strain evidence="4 5">DSM 106044</strain>
    </source>
</reference>
<sequence length="174" mass="19969">MDKRKIANQLVKDRLLSALVALMQYKDWSKITVTELIKDSGVARASFYRNFKSIEELVEYGLHQMTLSYHEGSPSPVEDFHSWELMRYKFRFYGEHAALILAFHRAKSSISLLDVVTDCVIEAHGDMPASSILKYELYYHAGAFYNMVLCWLEGGAKESPEAMADEFLRITNNS</sequence>
<dbReference type="GO" id="GO:0003677">
    <property type="term" value="F:DNA binding"/>
    <property type="evidence" value="ECO:0007669"/>
    <property type="project" value="UniProtKB-UniRule"/>
</dbReference>
<dbReference type="InterPro" id="IPR001647">
    <property type="entry name" value="HTH_TetR"/>
</dbReference>
<dbReference type="PROSITE" id="PS50977">
    <property type="entry name" value="HTH_TETR_2"/>
    <property type="match status" value="1"/>
</dbReference>
<accession>A0A4U8Q1P1</accession>
<dbReference type="InterPro" id="IPR009057">
    <property type="entry name" value="Homeodomain-like_sf"/>
</dbReference>
<evidence type="ECO:0000259" key="3">
    <source>
        <dbReference type="PROSITE" id="PS50977"/>
    </source>
</evidence>
<evidence type="ECO:0000313" key="5">
    <source>
        <dbReference type="Proteomes" id="UP000306509"/>
    </source>
</evidence>
<dbReference type="EMBL" id="QGQD01000102">
    <property type="protein sequence ID" value="TLC98198.1"/>
    <property type="molecule type" value="Genomic_DNA"/>
</dbReference>
<dbReference type="RefSeq" id="WP_138003932.1">
    <property type="nucleotide sequence ID" value="NZ_QGQD01000102.1"/>
</dbReference>